<dbReference type="SMR" id="A0A0M4EAN0"/>
<dbReference type="InterPro" id="IPR002181">
    <property type="entry name" value="Fibrinogen_a/b/g_C_dom"/>
</dbReference>
<evidence type="ECO:0000256" key="1">
    <source>
        <dbReference type="SAM" id="Coils"/>
    </source>
</evidence>
<protein>
    <submittedName>
        <fullName evidence="3">Maker410</fullName>
    </submittedName>
</protein>
<proteinExistence type="predicted"/>
<reference evidence="3 4" key="1">
    <citation type="submission" date="2015-08" db="EMBL/GenBank/DDBJ databases">
        <title>Ancestral chromatin configuration constrains chromatin evolution on differentiating sex chromosomes in Drosophila.</title>
        <authorList>
            <person name="Zhou Q."/>
            <person name="Bachtrog D."/>
        </authorList>
    </citation>
    <scope>NUCLEOTIDE SEQUENCE [LARGE SCALE GENOMIC DNA]</scope>
    <source>
        <tissue evidence="3">Whole larvae</tissue>
    </source>
</reference>
<feature type="coiled-coil region" evidence="1">
    <location>
        <begin position="5"/>
        <end position="32"/>
    </location>
</feature>
<evidence type="ECO:0000259" key="2">
    <source>
        <dbReference type="PROSITE" id="PS51406"/>
    </source>
</evidence>
<name>A0A0M4EAN0_DROBS</name>
<keyword evidence="4" id="KW-1185">Reference proteome</keyword>
<organism evidence="3 4">
    <name type="scientific">Drosophila busckii</name>
    <name type="common">Fruit fly</name>
    <dbReference type="NCBI Taxonomy" id="30019"/>
    <lineage>
        <taxon>Eukaryota</taxon>
        <taxon>Metazoa</taxon>
        <taxon>Ecdysozoa</taxon>
        <taxon>Arthropoda</taxon>
        <taxon>Hexapoda</taxon>
        <taxon>Insecta</taxon>
        <taxon>Pterygota</taxon>
        <taxon>Neoptera</taxon>
        <taxon>Endopterygota</taxon>
        <taxon>Diptera</taxon>
        <taxon>Brachycera</taxon>
        <taxon>Muscomorpha</taxon>
        <taxon>Ephydroidea</taxon>
        <taxon>Drosophilidae</taxon>
        <taxon>Drosophila</taxon>
    </lineage>
</organism>
<dbReference type="GO" id="GO:0005615">
    <property type="term" value="C:extracellular space"/>
    <property type="evidence" value="ECO:0007669"/>
    <property type="project" value="TreeGrafter"/>
</dbReference>
<dbReference type="STRING" id="30019.A0A0M4EAN0"/>
<dbReference type="InterPro" id="IPR036056">
    <property type="entry name" value="Fibrinogen-like_C"/>
</dbReference>
<dbReference type="Gene3D" id="3.90.215.10">
    <property type="entry name" value="Gamma Fibrinogen, chain A, domain 1"/>
    <property type="match status" value="2"/>
</dbReference>
<feature type="domain" description="Fibrinogen C-terminal" evidence="2">
    <location>
        <begin position="60"/>
        <end position="236"/>
    </location>
</feature>
<dbReference type="Gene3D" id="4.10.530.10">
    <property type="entry name" value="Gamma-fibrinogen Carboxyl Terminal Fragment, domain 2"/>
    <property type="match status" value="1"/>
</dbReference>
<accession>A0A0M4EAN0</accession>
<keyword evidence="1" id="KW-0175">Coiled coil</keyword>
<dbReference type="Proteomes" id="UP000494163">
    <property type="component" value="Chromosome 2L"/>
</dbReference>
<dbReference type="PANTHER" id="PTHR19143">
    <property type="entry name" value="FIBRINOGEN/TENASCIN/ANGIOPOEITIN"/>
    <property type="match status" value="1"/>
</dbReference>
<feature type="domain" description="Fibrinogen C-terminal" evidence="2">
    <location>
        <begin position="291"/>
        <end position="386"/>
    </location>
</feature>
<dbReference type="PROSITE" id="PS51406">
    <property type="entry name" value="FIBRINOGEN_C_2"/>
    <property type="match status" value="2"/>
</dbReference>
<evidence type="ECO:0000313" key="4">
    <source>
        <dbReference type="Proteomes" id="UP000494163"/>
    </source>
</evidence>
<dbReference type="SUPFAM" id="SSF56496">
    <property type="entry name" value="Fibrinogen C-terminal domain-like"/>
    <property type="match status" value="2"/>
</dbReference>
<dbReference type="OrthoDB" id="6145874at2759"/>
<dbReference type="EMBL" id="CP012523">
    <property type="protein sequence ID" value="ALC38310.1"/>
    <property type="molecule type" value="Genomic_DNA"/>
</dbReference>
<feature type="coiled-coil region" evidence="1">
    <location>
        <begin position="257"/>
        <end position="284"/>
    </location>
</feature>
<dbReference type="Pfam" id="PF00147">
    <property type="entry name" value="Fibrinogen_C"/>
    <property type="match status" value="2"/>
</dbReference>
<dbReference type="InterPro" id="IPR050373">
    <property type="entry name" value="Fibrinogen_C-term_domain"/>
</dbReference>
<sequence length="488" mass="56997">MLKDLVEYEKKIEELEQTVKRLQSNSRASRKLEAPAGITREQFDRQNSAANSDLNLNNIKQYEGYATSCLSFGNSNNIQTIRVPGTEPFQVRCKSEIVGNGWTVILNKARFTSNFNRTWTEYKQGFGDLNDEFFIGLEKLHLMTKFQPHEIYIKLHYVMGALDFARYSNFSIGNEVESYKLLNYGSYTGSFNFLEHNLNMKFTTLHRDNDNHYSRNCAYHYDFGWWYNKCHWLENNVWISSGKLVVMIRPTDCKNVNETLQKEVERLKANIREQEINISTLSAKVAADLKLDNFTEASSCLPLGNSNEIQTIRIPGTEPFQVRCISNSTSHGWTLILRKEFGTESFNQPWSEYEHGFGDLSGEFFIGVEKLQLMTKYQPHELLIKLITQSDYDEHHPYYVEHYDKFSFDRLSLIHTVGVHRYFHPILDGISDIKLSAPDRDRNNIYDDIFKCVSKVKFAFGYRLCMDSYPHMKMDLMMRPKILTQNEN</sequence>
<dbReference type="AlphaFoldDB" id="A0A0M4EAN0"/>
<gene>
    <name evidence="3" type="ORF">Dbus_chr2Lg395</name>
</gene>
<evidence type="ECO:0000313" key="3">
    <source>
        <dbReference type="EMBL" id="ALC38310.1"/>
    </source>
</evidence>
<dbReference type="InterPro" id="IPR014716">
    <property type="entry name" value="Fibrinogen_a/b/g_C_1"/>
</dbReference>
<dbReference type="SMART" id="SM00186">
    <property type="entry name" value="FBG"/>
    <property type="match status" value="1"/>
</dbReference>